<dbReference type="Proteomes" id="UP001150904">
    <property type="component" value="Unassembled WGS sequence"/>
</dbReference>
<dbReference type="AlphaFoldDB" id="A0A9W9T7U0"/>
<dbReference type="InterPro" id="IPR050416">
    <property type="entry name" value="FAD-linked_Oxidoreductase"/>
</dbReference>
<evidence type="ECO:0000256" key="6">
    <source>
        <dbReference type="SAM" id="SignalP"/>
    </source>
</evidence>
<name>A0A9W9T7U0_9EURO</name>
<keyword evidence="6" id="KW-0732">Signal</keyword>
<reference evidence="8" key="2">
    <citation type="journal article" date="2023" name="IMA Fungus">
        <title>Comparative genomic study of the Penicillium genus elucidates a diverse pangenome and 15 lateral gene transfer events.</title>
        <authorList>
            <person name="Petersen C."/>
            <person name="Sorensen T."/>
            <person name="Nielsen M.R."/>
            <person name="Sondergaard T.E."/>
            <person name="Sorensen J.L."/>
            <person name="Fitzpatrick D.A."/>
            <person name="Frisvad J.C."/>
            <person name="Nielsen K.L."/>
        </authorList>
    </citation>
    <scope>NUCLEOTIDE SEQUENCE</scope>
    <source>
        <strain evidence="8">IBT 15544</strain>
    </source>
</reference>
<feature type="signal peptide" evidence="6">
    <location>
        <begin position="1"/>
        <end position="20"/>
    </location>
</feature>
<dbReference type="PANTHER" id="PTHR42973">
    <property type="entry name" value="BINDING OXIDOREDUCTASE, PUTATIVE (AFU_ORTHOLOGUE AFUA_1G17690)-RELATED"/>
    <property type="match status" value="1"/>
</dbReference>
<dbReference type="GO" id="GO:0016491">
    <property type="term" value="F:oxidoreductase activity"/>
    <property type="evidence" value="ECO:0007669"/>
    <property type="project" value="UniProtKB-KW"/>
</dbReference>
<feature type="domain" description="FAD-binding PCMH-type" evidence="7">
    <location>
        <begin position="45"/>
        <end position="220"/>
    </location>
</feature>
<sequence length="448" mass="48925">MEFLAIAFAGVLGNICSILSLSTTSTGWFNSLCSPGDISSVLGPHLSSGAHIYLPGSDQFTQATTRWSAYQAPNFTVIVKVATESDVGETVKYANKQNIPFIAVNGGHGAIRSLEDGKTATIGGGALSKQITDSLWTKGKQTVTGICECTSLLGPGLGGGHGILQGRYGLIADQFVSLNVVLANGSLITVGEESDLWWGLKGAGHNFGIITSATTKIYDVPDDGVWSYIRFIYTHDKVEDLYEAINTHLLKNGTQPVDFFSYSLFFNLPSLDPDHSLIAFFILQGGTASVESQYADPFKKMGPVMMKGDHGSFKDIAKWTDMATDSPPSLNNSFFLFEGYSVQGVQSIPSDSTAFPHREANLLVAPVVTYEPGDKKLESEAFQFGETLREIIFQGSDEKEMYSYVNYASGNEGPQSWYGYEPWRLEKLRVLKEKYDPDNRLSFYAPFV</sequence>
<dbReference type="PROSITE" id="PS51387">
    <property type="entry name" value="FAD_PCMH"/>
    <property type="match status" value="1"/>
</dbReference>
<evidence type="ECO:0000313" key="8">
    <source>
        <dbReference type="EMBL" id="KAJ5211730.1"/>
    </source>
</evidence>
<proteinExistence type="inferred from homology"/>
<dbReference type="EMBL" id="JAPQKR010000008">
    <property type="protein sequence ID" value="KAJ5211730.1"/>
    <property type="molecule type" value="Genomic_DNA"/>
</dbReference>
<dbReference type="InterPro" id="IPR036318">
    <property type="entry name" value="FAD-bd_PCMH-like_sf"/>
</dbReference>
<dbReference type="Gene3D" id="3.40.462.20">
    <property type="match status" value="1"/>
</dbReference>
<dbReference type="GeneID" id="83177739"/>
<dbReference type="InterPro" id="IPR016167">
    <property type="entry name" value="FAD-bd_PCMH_sub1"/>
</dbReference>
<evidence type="ECO:0000313" key="9">
    <source>
        <dbReference type="Proteomes" id="UP001150904"/>
    </source>
</evidence>
<dbReference type="Pfam" id="PF01565">
    <property type="entry name" value="FAD_binding_4"/>
    <property type="match status" value="1"/>
</dbReference>
<keyword evidence="4" id="KW-0274">FAD</keyword>
<feature type="chain" id="PRO_5040721025" evidence="6">
    <location>
        <begin position="21"/>
        <end position="448"/>
    </location>
</feature>
<dbReference type="Gene3D" id="3.30.465.10">
    <property type="match status" value="1"/>
</dbReference>
<keyword evidence="5" id="KW-0560">Oxidoreductase</keyword>
<dbReference type="Gene3D" id="3.30.43.10">
    <property type="entry name" value="Uridine Diphospho-n-acetylenolpyruvylglucosamine Reductase, domain 2"/>
    <property type="match status" value="1"/>
</dbReference>
<dbReference type="InterPro" id="IPR006094">
    <property type="entry name" value="Oxid_FAD_bind_N"/>
</dbReference>
<keyword evidence="9" id="KW-1185">Reference proteome</keyword>
<dbReference type="SUPFAM" id="SSF56176">
    <property type="entry name" value="FAD-binding/transporter-associated domain-like"/>
    <property type="match status" value="1"/>
</dbReference>
<dbReference type="PANTHER" id="PTHR42973:SF9">
    <property type="entry name" value="FAD-BINDING PCMH-TYPE DOMAIN-CONTAINING PROTEIN-RELATED"/>
    <property type="match status" value="1"/>
</dbReference>
<keyword evidence="3" id="KW-0285">Flavoprotein</keyword>
<comment type="cofactor">
    <cofactor evidence="1">
        <name>FAD</name>
        <dbReference type="ChEBI" id="CHEBI:57692"/>
    </cofactor>
</comment>
<protein>
    <submittedName>
        <fullName evidence="8">FAD binding domain-containing protein</fullName>
    </submittedName>
</protein>
<evidence type="ECO:0000256" key="5">
    <source>
        <dbReference type="ARBA" id="ARBA00023002"/>
    </source>
</evidence>
<evidence type="ECO:0000256" key="2">
    <source>
        <dbReference type="ARBA" id="ARBA00005466"/>
    </source>
</evidence>
<dbReference type="GO" id="GO:0071949">
    <property type="term" value="F:FAD binding"/>
    <property type="evidence" value="ECO:0007669"/>
    <property type="project" value="InterPro"/>
</dbReference>
<dbReference type="OrthoDB" id="9996127at2759"/>
<organism evidence="8 9">
    <name type="scientific">Penicillium cinerascens</name>
    <dbReference type="NCBI Taxonomy" id="70096"/>
    <lineage>
        <taxon>Eukaryota</taxon>
        <taxon>Fungi</taxon>
        <taxon>Dikarya</taxon>
        <taxon>Ascomycota</taxon>
        <taxon>Pezizomycotina</taxon>
        <taxon>Eurotiomycetes</taxon>
        <taxon>Eurotiomycetidae</taxon>
        <taxon>Eurotiales</taxon>
        <taxon>Aspergillaceae</taxon>
        <taxon>Penicillium</taxon>
    </lineage>
</organism>
<evidence type="ECO:0000256" key="4">
    <source>
        <dbReference type="ARBA" id="ARBA00022827"/>
    </source>
</evidence>
<evidence type="ECO:0000256" key="1">
    <source>
        <dbReference type="ARBA" id="ARBA00001974"/>
    </source>
</evidence>
<accession>A0A9W9T7U0</accession>
<dbReference type="InterPro" id="IPR016166">
    <property type="entry name" value="FAD-bd_PCMH"/>
</dbReference>
<gene>
    <name evidence="8" type="ORF">N7498_003376</name>
</gene>
<comment type="caution">
    <text evidence="8">The sequence shown here is derived from an EMBL/GenBank/DDBJ whole genome shotgun (WGS) entry which is preliminary data.</text>
</comment>
<evidence type="ECO:0000259" key="7">
    <source>
        <dbReference type="PROSITE" id="PS51387"/>
    </source>
</evidence>
<evidence type="ECO:0000256" key="3">
    <source>
        <dbReference type="ARBA" id="ARBA00022630"/>
    </source>
</evidence>
<dbReference type="RefSeq" id="XP_058309900.1">
    <property type="nucleotide sequence ID" value="XM_058450438.1"/>
</dbReference>
<comment type="similarity">
    <text evidence="2">Belongs to the oxygen-dependent FAD-linked oxidoreductase family.</text>
</comment>
<reference evidence="8" key="1">
    <citation type="submission" date="2022-12" db="EMBL/GenBank/DDBJ databases">
        <authorList>
            <person name="Petersen C."/>
        </authorList>
    </citation>
    <scope>NUCLEOTIDE SEQUENCE</scope>
    <source>
        <strain evidence="8">IBT 15544</strain>
    </source>
</reference>
<dbReference type="InterPro" id="IPR016169">
    <property type="entry name" value="FAD-bd_PCMH_sub2"/>
</dbReference>